<evidence type="ECO:0000313" key="2">
    <source>
        <dbReference type="Proteomes" id="UP000054725"/>
    </source>
</evidence>
<organism evidence="1 2">
    <name type="scientific">Legionella nautarum</name>
    <dbReference type="NCBI Taxonomy" id="45070"/>
    <lineage>
        <taxon>Bacteria</taxon>
        <taxon>Pseudomonadati</taxon>
        <taxon>Pseudomonadota</taxon>
        <taxon>Gammaproteobacteria</taxon>
        <taxon>Legionellales</taxon>
        <taxon>Legionellaceae</taxon>
        <taxon>Legionella</taxon>
    </lineage>
</organism>
<dbReference type="AlphaFoldDB" id="A0A0W0WWP6"/>
<reference evidence="1 2" key="1">
    <citation type="submission" date="2015-11" db="EMBL/GenBank/DDBJ databases">
        <title>Genomic analysis of 38 Legionella species identifies large and diverse effector repertoires.</title>
        <authorList>
            <person name="Burstein D."/>
            <person name="Amaro F."/>
            <person name="Zusman T."/>
            <person name="Lifshitz Z."/>
            <person name="Cohen O."/>
            <person name="Gilbert J.A."/>
            <person name="Pupko T."/>
            <person name="Shuman H.A."/>
            <person name="Segal G."/>
        </authorList>
    </citation>
    <scope>NUCLEOTIDE SEQUENCE [LARGE SCALE GENOMIC DNA]</scope>
    <source>
        <strain evidence="1 2">ATCC 49506</strain>
    </source>
</reference>
<gene>
    <name evidence="1" type="ORF">Lnau_1733</name>
</gene>
<proteinExistence type="predicted"/>
<evidence type="ECO:0000313" key="1">
    <source>
        <dbReference type="EMBL" id="KTD36749.1"/>
    </source>
</evidence>
<accession>A0A0W0WWP6</accession>
<comment type="caution">
    <text evidence="1">The sequence shown here is derived from an EMBL/GenBank/DDBJ whole genome shotgun (WGS) entry which is preliminary data.</text>
</comment>
<protein>
    <submittedName>
        <fullName evidence="1">Uncharacterized protein</fullName>
    </submittedName>
</protein>
<keyword evidence="2" id="KW-1185">Reference proteome</keyword>
<dbReference type="EMBL" id="LNYO01000013">
    <property type="protein sequence ID" value="KTD36749.1"/>
    <property type="molecule type" value="Genomic_DNA"/>
</dbReference>
<dbReference type="Proteomes" id="UP000054725">
    <property type="component" value="Unassembled WGS sequence"/>
</dbReference>
<name>A0A0W0WWP6_9GAMM</name>
<sequence>MACVSKACLEVLEGRGLFVTLRESAARYLRANGMGVRTELGKYGINLTIGLNPNYPDSLWQLCGSPSLLQMGVLCFRQNTFV</sequence>